<evidence type="ECO:0000256" key="8">
    <source>
        <dbReference type="SAM" id="MobiDB-lite"/>
    </source>
</evidence>
<evidence type="ECO:0000256" key="6">
    <source>
        <dbReference type="ARBA" id="ARBA00023306"/>
    </source>
</evidence>
<keyword evidence="5 7" id="KW-0175">Coiled coil</keyword>
<dbReference type="NCBIfam" id="TIGR03544">
    <property type="entry name" value="DivI1A_domain"/>
    <property type="match status" value="1"/>
</dbReference>
<dbReference type="OrthoDB" id="9815492at2"/>
<evidence type="ECO:0000256" key="1">
    <source>
        <dbReference type="ARBA" id="ARBA00004496"/>
    </source>
</evidence>
<feature type="coiled-coil region" evidence="7">
    <location>
        <begin position="36"/>
        <end position="63"/>
    </location>
</feature>
<dbReference type="RefSeq" id="WP_121834457.1">
    <property type="nucleotide sequence ID" value="NZ_CP163513.1"/>
</dbReference>
<protein>
    <submittedName>
        <fullName evidence="9">DivIVA domain-containing protein</fullName>
    </submittedName>
</protein>
<dbReference type="AlphaFoldDB" id="A0A3L9E1N0"/>
<dbReference type="PANTHER" id="PTHR35794:SF2">
    <property type="entry name" value="CELL DIVISION PROTEIN DIVIVA"/>
    <property type="match status" value="1"/>
</dbReference>
<dbReference type="Proteomes" id="UP000279194">
    <property type="component" value="Unassembled WGS sequence"/>
</dbReference>
<evidence type="ECO:0000256" key="4">
    <source>
        <dbReference type="ARBA" id="ARBA00022618"/>
    </source>
</evidence>
<name>A0A3L9E1N0_9STRE</name>
<dbReference type="PANTHER" id="PTHR35794">
    <property type="entry name" value="CELL DIVISION PROTEIN DIVIVA"/>
    <property type="match status" value="1"/>
</dbReference>
<evidence type="ECO:0000256" key="7">
    <source>
        <dbReference type="SAM" id="Coils"/>
    </source>
</evidence>
<dbReference type="GO" id="GO:0051301">
    <property type="term" value="P:cell division"/>
    <property type="evidence" value="ECO:0007669"/>
    <property type="project" value="UniProtKB-KW"/>
</dbReference>
<dbReference type="InterPro" id="IPR007793">
    <property type="entry name" value="DivIVA_fam"/>
</dbReference>
<keyword evidence="4" id="KW-0132">Cell division</keyword>
<evidence type="ECO:0000313" key="10">
    <source>
        <dbReference type="Proteomes" id="UP000279194"/>
    </source>
</evidence>
<evidence type="ECO:0000256" key="2">
    <source>
        <dbReference type="ARBA" id="ARBA00009008"/>
    </source>
</evidence>
<accession>A0A3L9E1N0</accession>
<keyword evidence="6" id="KW-0131">Cell cycle</keyword>
<organism evidence="9 10">
    <name type="scientific">Streptococcus hillyeri</name>
    <dbReference type="NCBI Taxonomy" id="2282420"/>
    <lineage>
        <taxon>Bacteria</taxon>
        <taxon>Bacillati</taxon>
        <taxon>Bacillota</taxon>
        <taxon>Bacilli</taxon>
        <taxon>Lactobacillales</taxon>
        <taxon>Streptococcaceae</taxon>
        <taxon>Streptococcus</taxon>
    </lineage>
</organism>
<dbReference type="Gene3D" id="6.10.250.660">
    <property type="match status" value="1"/>
</dbReference>
<keyword evidence="3" id="KW-0963">Cytoplasm</keyword>
<dbReference type="InterPro" id="IPR019933">
    <property type="entry name" value="DivIVA_domain"/>
</dbReference>
<evidence type="ECO:0000256" key="3">
    <source>
        <dbReference type="ARBA" id="ARBA00022490"/>
    </source>
</evidence>
<feature type="compositionally biased region" description="Polar residues" evidence="8">
    <location>
        <begin position="248"/>
        <end position="263"/>
    </location>
</feature>
<feature type="region of interest" description="Disordered" evidence="8">
    <location>
        <begin position="227"/>
        <end position="263"/>
    </location>
</feature>
<dbReference type="Pfam" id="PF05103">
    <property type="entry name" value="DivIVA"/>
    <property type="match status" value="1"/>
</dbReference>
<comment type="caution">
    <text evidence="9">The sequence shown here is derived from an EMBL/GenBank/DDBJ whole genome shotgun (WGS) entry which is preliminary data.</text>
</comment>
<comment type="similarity">
    <text evidence="2">Belongs to the DivIVA family.</text>
</comment>
<proteinExistence type="inferred from homology"/>
<dbReference type="EMBL" id="RCVM01000001">
    <property type="protein sequence ID" value="RLY05332.1"/>
    <property type="molecule type" value="Genomic_DNA"/>
</dbReference>
<dbReference type="GO" id="GO:0005737">
    <property type="term" value="C:cytoplasm"/>
    <property type="evidence" value="ECO:0007669"/>
    <property type="project" value="UniProtKB-SubCell"/>
</dbReference>
<comment type="subcellular location">
    <subcellularLocation>
        <location evidence="1">Cytoplasm</location>
    </subcellularLocation>
</comment>
<sequence length="263" mass="30366">MALTTLDIKDKTFKVKFRGYSEDEVNDFLDIVTDDYEALTRTNREQELRIRDLEEKLAYFNDMKESLMQSVLLAQETADKVKASAQAEATNLINKATYDSQHLIEEAKVKANEILRDATDNAKRVAVETEELKRQSRHFHQRLLSAMESQVSVVNSPEWQELLQPTAVYLQNSDAAFKEVVEKVLQENFSDSDEPVTFDATRQFTPEEMEEIYRRVAEANKELEKAQSEQDYLFEEESSETVSSETVDFSQTDTQTFTVNIED</sequence>
<keyword evidence="10" id="KW-1185">Reference proteome</keyword>
<evidence type="ECO:0000256" key="5">
    <source>
        <dbReference type="ARBA" id="ARBA00023054"/>
    </source>
</evidence>
<gene>
    <name evidence="9" type="ORF">EAF07_01140</name>
</gene>
<reference evidence="9 10" key="1">
    <citation type="submission" date="2018-10" db="EMBL/GenBank/DDBJ databases">
        <title>Streptococcus hillyeri sp. nov., isolated from equine tracheal sample.</title>
        <authorList>
            <person name="Macfadyen A.C."/>
            <person name="Waller A."/>
            <person name="Paterson G.K."/>
        </authorList>
    </citation>
    <scope>NUCLEOTIDE SEQUENCE [LARGE SCALE GENOMIC DNA]</scope>
    <source>
        <strain evidence="9 10">28462</strain>
    </source>
</reference>
<evidence type="ECO:0000313" key="9">
    <source>
        <dbReference type="EMBL" id="RLY05332.1"/>
    </source>
</evidence>